<keyword evidence="1" id="KW-1133">Transmembrane helix</keyword>
<dbReference type="OrthoDB" id="123261at2"/>
<keyword evidence="3" id="KW-1185">Reference proteome</keyword>
<dbReference type="Pfam" id="PF11755">
    <property type="entry name" value="DUF3311"/>
    <property type="match status" value="1"/>
</dbReference>
<dbReference type="InterPro" id="IPR021741">
    <property type="entry name" value="DUF3311"/>
</dbReference>
<protein>
    <recommendedName>
        <fullName evidence="4">DUF3311 domain-containing protein</fullName>
    </recommendedName>
</protein>
<dbReference type="STRING" id="471514.AN477_06170"/>
<accession>A0A0P9D564</accession>
<evidence type="ECO:0008006" key="4">
    <source>
        <dbReference type="Google" id="ProtNLM"/>
    </source>
</evidence>
<gene>
    <name evidence="2" type="ORF">AN477_06170</name>
</gene>
<proteinExistence type="predicted"/>
<feature type="transmembrane region" description="Helical" evidence="1">
    <location>
        <begin position="43"/>
        <end position="66"/>
    </location>
</feature>
<dbReference type="EMBL" id="LJCO01000030">
    <property type="protein sequence ID" value="KPV44583.1"/>
    <property type="molecule type" value="Genomic_DNA"/>
</dbReference>
<feature type="transmembrane region" description="Helical" evidence="1">
    <location>
        <begin position="12"/>
        <end position="31"/>
    </location>
</feature>
<evidence type="ECO:0000313" key="2">
    <source>
        <dbReference type="EMBL" id="KPV44583.1"/>
    </source>
</evidence>
<evidence type="ECO:0000313" key="3">
    <source>
        <dbReference type="Proteomes" id="UP000050482"/>
    </source>
</evidence>
<sequence>MEDSAAKKKGSRWWYLLVLVPLIGTLFPSMYSSVNPKLWGIPFFYWYQMMWVIISAILTSIMYLALKEN</sequence>
<evidence type="ECO:0000256" key="1">
    <source>
        <dbReference type="SAM" id="Phobius"/>
    </source>
</evidence>
<organism evidence="2 3">
    <name type="scientific">Alicyclobacillus ferrooxydans</name>
    <dbReference type="NCBI Taxonomy" id="471514"/>
    <lineage>
        <taxon>Bacteria</taxon>
        <taxon>Bacillati</taxon>
        <taxon>Bacillota</taxon>
        <taxon>Bacilli</taxon>
        <taxon>Bacillales</taxon>
        <taxon>Alicyclobacillaceae</taxon>
        <taxon>Alicyclobacillus</taxon>
    </lineage>
</organism>
<dbReference type="AlphaFoldDB" id="A0A0P9D564"/>
<keyword evidence="1" id="KW-0812">Transmembrane</keyword>
<reference evidence="2 3" key="1">
    <citation type="submission" date="2015-09" db="EMBL/GenBank/DDBJ databases">
        <title>Draft genome sequence of Alicyclobacillus ferrooxydans DSM 22381.</title>
        <authorList>
            <person name="Hemp J."/>
        </authorList>
    </citation>
    <scope>NUCLEOTIDE SEQUENCE [LARGE SCALE GENOMIC DNA]</scope>
    <source>
        <strain evidence="2 3">TC-34</strain>
    </source>
</reference>
<comment type="caution">
    <text evidence="2">The sequence shown here is derived from an EMBL/GenBank/DDBJ whole genome shotgun (WGS) entry which is preliminary data.</text>
</comment>
<name>A0A0P9D564_9BACL</name>
<dbReference type="Proteomes" id="UP000050482">
    <property type="component" value="Unassembled WGS sequence"/>
</dbReference>
<dbReference type="PATRIC" id="fig|471514.4.peg.4209"/>
<dbReference type="RefSeq" id="WP_054968297.1">
    <property type="nucleotide sequence ID" value="NZ_LJCO01000030.1"/>
</dbReference>
<keyword evidence="1" id="KW-0472">Membrane</keyword>